<proteinExistence type="inferred from homology"/>
<name>A0A239HCX6_9BACT</name>
<dbReference type="NCBIfam" id="NF033546">
    <property type="entry name" value="transpos_IS21"/>
    <property type="match status" value="1"/>
</dbReference>
<evidence type="ECO:0000256" key="1">
    <source>
        <dbReference type="ARBA" id="ARBA00009277"/>
    </source>
</evidence>
<dbReference type="GO" id="GO:0015074">
    <property type="term" value="P:DNA integration"/>
    <property type="evidence" value="ECO:0007669"/>
    <property type="project" value="InterPro"/>
</dbReference>
<dbReference type="PROSITE" id="PS50994">
    <property type="entry name" value="INTEGRASE"/>
    <property type="match status" value="1"/>
</dbReference>
<accession>A0A239HCX6</accession>
<organism evidence="3 4">
    <name type="scientific">Belliella buryatensis</name>
    <dbReference type="NCBI Taxonomy" id="1500549"/>
    <lineage>
        <taxon>Bacteria</taxon>
        <taxon>Pseudomonadati</taxon>
        <taxon>Bacteroidota</taxon>
        <taxon>Cytophagia</taxon>
        <taxon>Cytophagales</taxon>
        <taxon>Cyclobacteriaceae</taxon>
        <taxon>Belliella</taxon>
    </lineage>
</organism>
<reference evidence="4" key="1">
    <citation type="submission" date="2017-06" db="EMBL/GenBank/DDBJ databases">
        <authorList>
            <person name="Varghese N."/>
            <person name="Submissions S."/>
        </authorList>
    </citation>
    <scope>NUCLEOTIDE SEQUENCE [LARGE SCALE GENOMIC DNA]</scope>
    <source>
        <strain evidence="4">5C</strain>
    </source>
</reference>
<dbReference type="Proteomes" id="UP000198480">
    <property type="component" value="Unassembled WGS sequence"/>
</dbReference>
<dbReference type="InterPro" id="IPR036397">
    <property type="entry name" value="RNaseH_sf"/>
</dbReference>
<feature type="domain" description="Integrase catalytic" evidence="2">
    <location>
        <begin position="145"/>
        <end position="340"/>
    </location>
</feature>
<dbReference type="GO" id="GO:0003676">
    <property type="term" value="F:nucleic acid binding"/>
    <property type="evidence" value="ECO:0007669"/>
    <property type="project" value="InterPro"/>
</dbReference>
<dbReference type="InterPro" id="IPR001584">
    <property type="entry name" value="Integrase_cat-core"/>
</dbReference>
<evidence type="ECO:0000313" key="4">
    <source>
        <dbReference type="Proteomes" id="UP000198480"/>
    </source>
</evidence>
<keyword evidence="4" id="KW-1185">Reference proteome</keyword>
<gene>
    <name evidence="3" type="ORF">SAMN06295967_1361</name>
</gene>
<protein>
    <submittedName>
        <fullName evidence="3">Integrase core domain-containing protein</fullName>
    </submittedName>
</protein>
<dbReference type="SUPFAM" id="SSF53098">
    <property type="entry name" value="Ribonuclease H-like"/>
    <property type="match status" value="1"/>
</dbReference>
<dbReference type="Pfam" id="PF22483">
    <property type="entry name" value="Mu-transpos_C_2"/>
    <property type="match status" value="1"/>
</dbReference>
<comment type="similarity">
    <text evidence="1">Belongs to the transposase IS21/IS408/IS1162 family.</text>
</comment>
<evidence type="ECO:0000313" key="3">
    <source>
        <dbReference type="EMBL" id="SNS79015.1"/>
    </source>
</evidence>
<dbReference type="InterPro" id="IPR012337">
    <property type="entry name" value="RNaseH-like_sf"/>
</dbReference>
<dbReference type="AlphaFoldDB" id="A0A239HCX6"/>
<dbReference type="EMBL" id="FZOK01000036">
    <property type="protein sequence ID" value="SNS79015.1"/>
    <property type="molecule type" value="Genomic_DNA"/>
</dbReference>
<sequence length="530" mass="61431">MAGKPKPMSQIKQLIILNKQGKGVKTIARILDISKNTVKTYLFKLDKLLAGKRVEKMTIEVLLNLDEPELYTLFHPGNPSYKDSRYEYFKSNLEHYQKELEKVGVTRVLLWEEYKEANPDGYSYSQFCFHLDQHQAAKGKPTMVLDHKPGEKLFIDFAGKTIPYIDRETGEVISCQLFVACLPYSDYAFAIAVPSQSVSDFLYALSRCLEDLGGVPQLLVPDNLKAAVIKADRYEPDINQALEDFANHYRTAVLPARVRKPQDKALVENQVKILYSRVYAKLRNMQFFDITSLNEAIKLKVKAHNQTRMQKKPYCREEKFIADEKALLTDLPVDRFELRSYSMLKVAKNNHIYLSADKHYYSVPHTLMGNKVKVVYSRSMVYIYHGGKKVAVHTRNFKHGAYSTVKEHLCSHHQHYRDRSPDYYRNLSAKISKVLYEYICLLFEQKRYPEQIYRSCDGLLALARKSDTEVLEKACKTAMENGIFSYKFIKNIIENHMEDESVQNNIATLPKHQNVRGKSYYSNQQSINFK</sequence>
<dbReference type="PANTHER" id="PTHR35004:SF8">
    <property type="entry name" value="TRANSPOSASE RV3428C-RELATED"/>
    <property type="match status" value="1"/>
</dbReference>
<dbReference type="InterPro" id="IPR054353">
    <property type="entry name" value="IstA-like_C"/>
</dbReference>
<evidence type="ECO:0000259" key="2">
    <source>
        <dbReference type="PROSITE" id="PS50994"/>
    </source>
</evidence>
<dbReference type="Gene3D" id="3.30.420.10">
    <property type="entry name" value="Ribonuclease H-like superfamily/Ribonuclease H"/>
    <property type="match status" value="1"/>
</dbReference>
<dbReference type="PANTHER" id="PTHR35004">
    <property type="entry name" value="TRANSPOSASE RV3428C-RELATED"/>
    <property type="match status" value="1"/>
</dbReference>